<protein>
    <submittedName>
        <fullName evidence="2">YbhB/YbcL family Raf kinase inhibitor-like protein</fullName>
    </submittedName>
</protein>
<dbReference type="Proteomes" id="UP000540698">
    <property type="component" value="Unassembled WGS sequence"/>
</dbReference>
<dbReference type="CDD" id="cd00865">
    <property type="entry name" value="PEBP_bact_arch"/>
    <property type="match status" value="1"/>
</dbReference>
<dbReference type="InterPro" id="IPR036610">
    <property type="entry name" value="PEBP-like_sf"/>
</dbReference>
<evidence type="ECO:0000256" key="1">
    <source>
        <dbReference type="ARBA" id="ARBA00007120"/>
    </source>
</evidence>
<organism evidence="2 3">
    <name type="scientific">Nocardia gamkensis</name>
    <dbReference type="NCBI Taxonomy" id="352869"/>
    <lineage>
        <taxon>Bacteria</taxon>
        <taxon>Bacillati</taxon>
        <taxon>Actinomycetota</taxon>
        <taxon>Actinomycetes</taxon>
        <taxon>Mycobacteriales</taxon>
        <taxon>Nocardiaceae</taxon>
        <taxon>Nocardia</taxon>
    </lineage>
</organism>
<reference evidence="2 3" key="1">
    <citation type="submission" date="2020-04" db="EMBL/GenBank/DDBJ databases">
        <title>MicrobeNet Type strains.</title>
        <authorList>
            <person name="Nicholson A.C."/>
        </authorList>
    </citation>
    <scope>NUCLEOTIDE SEQUENCE [LARGE SCALE GENOMIC DNA]</scope>
    <source>
        <strain evidence="2 3">DSM 44956</strain>
    </source>
</reference>
<sequence>MPATTEISVRSTAFNHGDPIPTVYTCEGRNESPPLAWTAPPQATGLALIVDDPDAPSGLFTHWVVSNIPPATTSAEEGQTPAGGVVSLNSADRAEYFGPCPPAGTGTHHYRFIVYALSHPVRVDSQTSAADARSAIVDASMGDGRLIGTYTVDG</sequence>
<comment type="similarity">
    <text evidence="1">Belongs to the UPF0098 family.</text>
</comment>
<gene>
    <name evidence="2" type="ORF">HGB38_22860</name>
</gene>
<dbReference type="SUPFAM" id="SSF49777">
    <property type="entry name" value="PEBP-like"/>
    <property type="match status" value="1"/>
</dbReference>
<dbReference type="InterPro" id="IPR008914">
    <property type="entry name" value="PEBP"/>
</dbReference>
<evidence type="ECO:0000313" key="2">
    <source>
        <dbReference type="EMBL" id="NKY29036.1"/>
    </source>
</evidence>
<evidence type="ECO:0000313" key="3">
    <source>
        <dbReference type="Proteomes" id="UP000540698"/>
    </source>
</evidence>
<accession>A0A7X6R564</accession>
<dbReference type="PANTHER" id="PTHR30289">
    <property type="entry name" value="UNCHARACTERIZED PROTEIN YBCL-RELATED"/>
    <property type="match status" value="1"/>
</dbReference>
<comment type="caution">
    <text evidence="2">The sequence shown here is derived from an EMBL/GenBank/DDBJ whole genome shotgun (WGS) entry which is preliminary data.</text>
</comment>
<dbReference type="PANTHER" id="PTHR30289:SF1">
    <property type="entry name" value="PEBP (PHOSPHATIDYLETHANOLAMINE-BINDING PROTEIN) FAMILY PROTEIN"/>
    <property type="match status" value="1"/>
</dbReference>
<proteinExistence type="inferred from homology"/>
<dbReference type="AlphaFoldDB" id="A0A7X6R564"/>
<dbReference type="Pfam" id="PF01161">
    <property type="entry name" value="PBP"/>
    <property type="match status" value="1"/>
</dbReference>
<name>A0A7X6R564_9NOCA</name>
<dbReference type="InterPro" id="IPR005247">
    <property type="entry name" value="YbhB_YbcL/LppC-like"/>
</dbReference>
<dbReference type="RefSeq" id="WP_062968746.1">
    <property type="nucleotide sequence ID" value="NZ_JAAXOS010000011.1"/>
</dbReference>
<dbReference type="EMBL" id="JAAXOS010000011">
    <property type="protein sequence ID" value="NKY29036.1"/>
    <property type="molecule type" value="Genomic_DNA"/>
</dbReference>
<dbReference type="NCBIfam" id="TIGR00481">
    <property type="entry name" value="YbhB/YbcL family Raf kinase inhibitor-like protein"/>
    <property type="match status" value="1"/>
</dbReference>
<keyword evidence="3" id="KW-1185">Reference proteome</keyword>
<dbReference type="Gene3D" id="3.90.280.10">
    <property type="entry name" value="PEBP-like"/>
    <property type="match status" value="1"/>
</dbReference>